<evidence type="ECO:0000313" key="3">
    <source>
        <dbReference type="EMBL" id="KEK20325.1"/>
    </source>
</evidence>
<feature type="transmembrane region" description="Helical" evidence="1">
    <location>
        <begin position="53"/>
        <end position="77"/>
    </location>
</feature>
<keyword evidence="1" id="KW-0472">Membrane</keyword>
<dbReference type="OrthoDB" id="9789113at2"/>
<dbReference type="Pfam" id="PF01569">
    <property type="entry name" value="PAP2"/>
    <property type="match status" value="1"/>
</dbReference>
<dbReference type="STRING" id="574376.BAMA_18005"/>
<feature type="domain" description="Phosphatidic acid phosphatase type 2/haloperoxidase" evidence="2">
    <location>
        <begin position="87"/>
        <end position="199"/>
    </location>
</feature>
<feature type="transmembrane region" description="Helical" evidence="1">
    <location>
        <begin position="84"/>
        <end position="104"/>
    </location>
</feature>
<keyword evidence="4" id="KW-1185">Reference proteome</keyword>
<dbReference type="InterPro" id="IPR036938">
    <property type="entry name" value="PAP2/HPO_sf"/>
</dbReference>
<evidence type="ECO:0000256" key="1">
    <source>
        <dbReference type="SAM" id="Phobius"/>
    </source>
</evidence>
<sequence>MKQKFRIYEIIAIAILALVFSFIAWHVRAGGVIGLDEYVKGMVKGLQTEKSLAFFSYFTKFGSEIGIVVTVVISMLVFWKKRYFAAFLIYPIAVISTHFINQLLKVMIGRERPSLNEAVDAVGYSFPSGHSMLAVVTYGFIAYMAIIHINNKAGKFFITIAATIWIVWIGLSRVILNVHYPTDIIAGFCAGGIILIVAMYFNRFLHFTK</sequence>
<organism evidence="3 4">
    <name type="scientific">Bacillus manliponensis</name>
    <dbReference type="NCBI Taxonomy" id="574376"/>
    <lineage>
        <taxon>Bacteria</taxon>
        <taxon>Bacillati</taxon>
        <taxon>Bacillota</taxon>
        <taxon>Bacilli</taxon>
        <taxon>Bacillales</taxon>
        <taxon>Bacillaceae</taxon>
        <taxon>Bacillus</taxon>
        <taxon>Bacillus cereus group</taxon>
    </lineage>
</organism>
<keyword evidence="1" id="KW-1133">Transmembrane helix</keyword>
<dbReference type="AlphaFoldDB" id="A0A073K1G6"/>
<feature type="transmembrane region" description="Helical" evidence="1">
    <location>
        <begin position="124"/>
        <end position="144"/>
    </location>
</feature>
<dbReference type="SMART" id="SM00014">
    <property type="entry name" value="acidPPc"/>
    <property type="match status" value="1"/>
</dbReference>
<accession>A0A073K1G6</accession>
<gene>
    <name evidence="3" type="ORF">BAMA_18005</name>
</gene>
<comment type="caution">
    <text evidence="3">The sequence shown here is derived from an EMBL/GenBank/DDBJ whole genome shotgun (WGS) entry which is preliminary data.</text>
</comment>
<evidence type="ECO:0000313" key="4">
    <source>
        <dbReference type="Proteomes" id="UP000027822"/>
    </source>
</evidence>
<reference evidence="3 4" key="1">
    <citation type="submission" date="2014-06" db="EMBL/GenBank/DDBJ databases">
        <title>Draft genome sequence of Bacillus manliponensis JCM 15802 (MCCC 1A00708).</title>
        <authorList>
            <person name="Lai Q."/>
            <person name="Liu Y."/>
            <person name="Shao Z."/>
        </authorList>
    </citation>
    <scope>NUCLEOTIDE SEQUENCE [LARGE SCALE GENOMIC DNA]</scope>
    <source>
        <strain evidence="3 4">JCM 15802</strain>
    </source>
</reference>
<protein>
    <submittedName>
        <fullName evidence="3">Phosphoesterase</fullName>
    </submittedName>
</protein>
<dbReference type="InterPro" id="IPR000326">
    <property type="entry name" value="PAP2/HPO"/>
</dbReference>
<dbReference type="CDD" id="cd03392">
    <property type="entry name" value="PAP2_like_2"/>
    <property type="match status" value="1"/>
</dbReference>
<dbReference type="SUPFAM" id="SSF48317">
    <property type="entry name" value="Acid phosphatase/Vanadium-dependent haloperoxidase"/>
    <property type="match status" value="1"/>
</dbReference>
<dbReference type="eggNOG" id="COG0671">
    <property type="taxonomic scope" value="Bacteria"/>
</dbReference>
<feature type="transmembrane region" description="Helical" evidence="1">
    <location>
        <begin position="156"/>
        <end position="178"/>
    </location>
</feature>
<dbReference type="RefSeq" id="WP_034637780.1">
    <property type="nucleotide sequence ID" value="NZ_CBCSJC010000004.1"/>
</dbReference>
<evidence type="ECO:0000259" key="2">
    <source>
        <dbReference type="SMART" id="SM00014"/>
    </source>
</evidence>
<dbReference type="Proteomes" id="UP000027822">
    <property type="component" value="Unassembled WGS sequence"/>
</dbReference>
<keyword evidence="1" id="KW-0812">Transmembrane</keyword>
<dbReference type="PANTHER" id="PTHR14969">
    <property type="entry name" value="SPHINGOSINE-1-PHOSPHATE PHOSPHOHYDROLASE"/>
    <property type="match status" value="1"/>
</dbReference>
<feature type="transmembrane region" description="Helical" evidence="1">
    <location>
        <begin position="184"/>
        <end position="201"/>
    </location>
</feature>
<dbReference type="Gene3D" id="1.20.144.10">
    <property type="entry name" value="Phosphatidic acid phosphatase type 2/haloperoxidase"/>
    <property type="match status" value="2"/>
</dbReference>
<proteinExistence type="predicted"/>
<dbReference type="EMBL" id="JOTN01000004">
    <property type="protein sequence ID" value="KEK20325.1"/>
    <property type="molecule type" value="Genomic_DNA"/>
</dbReference>
<dbReference type="PANTHER" id="PTHR14969:SF13">
    <property type="entry name" value="AT30094P"/>
    <property type="match status" value="1"/>
</dbReference>
<name>A0A073K1G6_9BACI</name>